<organism evidence="3 4">
    <name type="scientific">Emiliania huxleyi (strain CCMP1516)</name>
    <dbReference type="NCBI Taxonomy" id="280463"/>
    <lineage>
        <taxon>Eukaryota</taxon>
        <taxon>Haptista</taxon>
        <taxon>Haptophyta</taxon>
        <taxon>Prymnesiophyceae</taxon>
        <taxon>Isochrysidales</taxon>
        <taxon>Noelaerhabdaceae</taxon>
        <taxon>Emiliania</taxon>
    </lineage>
</organism>
<evidence type="ECO:0000313" key="4">
    <source>
        <dbReference type="Proteomes" id="UP000013827"/>
    </source>
</evidence>
<dbReference type="HOGENOM" id="CLU_2228255_0_0_1"/>
<dbReference type="InterPro" id="IPR000192">
    <property type="entry name" value="Aminotrans_V_dom"/>
</dbReference>
<dbReference type="AlphaFoldDB" id="A0A0D3JJW9"/>
<dbReference type="GeneID" id="17269350"/>
<feature type="compositionally biased region" description="Basic and acidic residues" evidence="1">
    <location>
        <begin position="11"/>
        <end position="22"/>
    </location>
</feature>
<dbReference type="EnsemblProtists" id="EOD23804">
    <property type="protein sequence ID" value="EOD23804"/>
    <property type="gene ID" value="EMIHUDRAFT_239132"/>
</dbReference>
<protein>
    <recommendedName>
        <fullName evidence="2">Aminotransferase class V domain-containing protein</fullName>
    </recommendedName>
</protein>
<dbReference type="PaxDb" id="2903-EOD23804"/>
<dbReference type="Gene3D" id="3.90.1150.10">
    <property type="entry name" value="Aspartate Aminotransferase, domain 1"/>
    <property type="match status" value="1"/>
</dbReference>
<reference evidence="4" key="1">
    <citation type="journal article" date="2013" name="Nature">
        <title>Pan genome of the phytoplankton Emiliania underpins its global distribution.</title>
        <authorList>
            <person name="Read B.A."/>
            <person name="Kegel J."/>
            <person name="Klute M.J."/>
            <person name="Kuo A."/>
            <person name="Lefebvre S.C."/>
            <person name="Maumus F."/>
            <person name="Mayer C."/>
            <person name="Miller J."/>
            <person name="Monier A."/>
            <person name="Salamov A."/>
            <person name="Young J."/>
            <person name="Aguilar M."/>
            <person name="Claverie J.M."/>
            <person name="Frickenhaus S."/>
            <person name="Gonzalez K."/>
            <person name="Herman E.K."/>
            <person name="Lin Y.C."/>
            <person name="Napier J."/>
            <person name="Ogata H."/>
            <person name="Sarno A.F."/>
            <person name="Shmutz J."/>
            <person name="Schroeder D."/>
            <person name="de Vargas C."/>
            <person name="Verret F."/>
            <person name="von Dassow P."/>
            <person name="Valentin K."/>
            <person name="Van de Peer Y."/>
            <person name="Wheeler G."/>
            <person name="Dacks J.B."/>
            <person name="Delwiche C.F."/>
            <person name="Dyhrman S.T."/>
            <person name="Glockner G."/>
            <person name="John U."/>
            <person name="Richards T."/>
            <person name="Worden A.Z."/>
            <person name="Zhang X."/>
            <person name="Grigoriev I.V."/>
            <person name="Allen A.E."/>
            <person name="Bidle K."/>
            <person name="Borodovsky M."/>
            <person name="Bowler C."/>
            <person name="Brownlee C."/>
            <person name="Cock J.M."/>
            <person name="Elias M."/>
            <person name="Gladyshev V.N."/>
            <person name="Groth M."/>
            <person name="Guda C."/>
            <person name="Hadaegh A."/>
            <person name="Iglesias-Rodriguez M.D."/>
            <person name="Jenkins J."/>
            <person name="Jones B.M."/>
            <person name="Lawson T."/>
            <person name="Leese F."/>
            <person name="Lindquist E."/>
            <person name="Lobanov A."/>
            <person name="Lomsadze A."/>
            <person name="Malik S.B."/>
            <person name="Marsh M.E."/>
            <person name="Mackinder L."/>
            <person name="Mock T."/>
            <person name="Mueller-Roeber B."/>
            <person name="Pagarete A."/>
            <person name="Parker M."/>
            <person name="Probert I."/>
            <person name="Quesneville H."/>
            <person name="Raines C."/>
            <person name="Rensing S.A."/>
            <person name="Riano-Pachon D.M."/>
            <person name="Richier S."/>
            <person name="Rokitta S."/>
            <person name="Shiraiwa Y."/>
            <person name="Soanes D.M."/>
            <person name="van der Giezen M."/>
            <person name="Wahlund T.M."/>
            <person name="Williams B."/>
            <person name="Wilson W."/>
            <person name="Wolfe G."/>
            <person name="Wurch L.L."/>
        </authorList>
    </citation>
    <scope>NUCLEOTIDE SEQUENCE</scope>
</reference>
<dbReference type="Proteomes" id="UP000013827">
    <property type="component" value="Unassembled WGS sequence"/>
</dbReference>
<name>A0A0D3JJW9_EMIH1</name>
<proteinExistence type="predicted"/>
<dbReference type="SUPFAM" id="SSF53383">
    <property type="entry name" value="PLP-dependent transferases"/>
    <property type="match status" value="1"/>
</dbReference>
<dbReference type="STRING" id="2903.R1ESE0"/>
<feature type="domain" description="Aminotransferase class V" evidence="2">
    <location>
        <begin position="46"/>
        <end position="87"/>
    </location>
</feature>
<dbReference type="Pfam" id="PF00266">
    <property type="entry name" value="Aminotran_5"/>
    <property type="match status" value="1"/>
</dbReference>
<reference evidence="3" key="2">
    <citation type="submission" date="2024-10" db="UniProtKB">
        <authorList>
            <consortium name="EnsemblProtists"/>
        </authorList>
    </citation>
    <scope>IDENTIFICATION</scope>
</reference>
<dbReference type="InterPro" id="IPR015424">
    <property type="entry name" value="PyrdxlP-dep_Trfase"/>
</dbReference>
<dbReference type="KEGG" id="ehx:EMIHUDRAFT_239132"/>
<dbReference type="InterPro" id="IPR015422">
    <property type="entry name" value="PyrdxlP-dep_Trfase_small"/>
</dbReference>
<keyword evidence="4" id="KW-1185">Reference proteome</keyword>
<dbReference type="RefSeq" id="XP_005776233.1">
    <property type="nucleotide sequence ID" value="XM_005776176.1"/>
</dbReference>
<sequence>MDPAEVPNQLEPRRRAARDHQPAFRGARGRWLFAGAAGVPLDLRPQEGIAIRSGHHCTQPLHAELVRRGRSAYDGSARASLYIYNTHARGGGPELESTIELFRSME</sequence>
<evidence type="ECO:0000256" key="1">
    <source>
        <dbReference type="SAM" id="MobiDB-lite"/>
    </source>
</evidence>
<evidence type="ECO:0000259" key="2">
    <source>
        <dbReference type="Pfam" id="PF00266"/>
    </source>
</evidence>
<evidence type="ECO:0000313" key="3">
    <source>
        <dbReference type="EnsemblProtists" id="EOD23804"/>
    </source>
</evidence>
<feature type="region of interest" description="Disordered" evidence="1">
    <location>
        <begin position="1"/>
        <end position="22"/>
    </location>
</feature>
<accession>A0A0D3JJW9</accession>